<dbReference type="Gramene" id="OMERI08G03740.1">
    <property type="protein sequence ID" value="OMERI08G03740.1"/>
    <property type="gene ID" value="OMERI08G03740"/>
</dbReference>
<feature type="region of interest" description="Disordered" evidence="1">
    <location>
        <begin position="402"/>
        <end position="422"/>
    </location>
</feature>
<dbReference type="PANTHER" id="PTHR45654">
    <property type="entry name" value="HOMEOBOX-LEUCINE ZIPPER PROTEIN MERISTEM L1"/>
    <property type="match status" value="1"/>
</dbReference>
<dbReference type="GO" id="GO:0008289">
    <property type="term" value="F:lipid binding"/>
    <property type="evidence" value="ECO:0007669"/>
    <property type="project" value="InterPro"/>
</dbReference>
<dbReference type="AlphaFoldDB" id="A0A0E0EI79"/>
<dbReference type="PANTHER" id="PTHR45654:SF12">
    <property type="entry name" value="HOMEOBOX-LEUCINE ZIPPER PROTEIN ROC8"/>
    <property type="match status" value="1"/>
</dbReference>
<organism evidence="3">
    <name type="scientific">Oryza meridionalis</name>
    <dbReference type="NCBI Taxonomy" id="40149"/>
    <lineage>
        <taxon>Eukaryota</taxon>
        <taxon>Viridiplantae</taxon>
        <taxon>Streptophyta</taxon>
        <taxon>Embryophyta</taxon>
        <taxon>Tracheophyta</taxon>
        <taxon>Spermatophyta</taxon>
        <taxon>Magnoliopsida</taxon>
        <taxon>Liliopsida</taxon>
        <taxon>Poales</taxon>
        <taxon>Poaceae</taxon>
        <taxon>BOP clade</taxon>
        <taxon>Oryzoideae</taxon>
        <taxon>Oryzeae</taxon>
        <taxon>Oryzinae</taxon>
        <taxon>Oryza</taxon>
    </lineage>
</organism>
<evidence type="ECO:0000256" key="1">
    <source>
        <dbReference type="SAM" id="MobiDB-lite"/>
    </source>
</evidence>
<feature type="region of interest" description="Disordered" evidence="1">
    <location>
        <begin position="90"/>
        <end position="109"/>
    </location>
</feature>
<reference evidence="3" key="2">
    <citation type="submission" date="2018-05" db="EMBL/GenBank/DDBJ databases">
        <title>OmerRS3 (Oryza meridionalis Reference Sequence Version 3).</title>
        <authorList>
            <person name="Zhang J."/>
            <person name="Kudrna D."/>
            <person name="Lee S."/>
            <person name="Talag J."/>
            <person name="Welchert J."/>
            <person name="Wing R.A."/>
        </authorList>
    </citation>
    <scope>NUCLEOTIDE SEQUENCE [LARGE SCALE GENOMIC DNA]</scope>
    <source>
        <strain evidence="3">cv. OR44</strain>
    </source>
</reference>
<evidence type="ECO:0000313" key="4">
    <source>
        <dbReference type="Proteomes" id="UP000008021"/>
    </source>
</evidence>
<keyword evidence="4" id="KW-1185">Reference proteome</keyword>
<dbReference type="Gene3D" id="3.40.50.1110">
    <property type="entry name" value="SGNH hydrolase"/>
    <property type="match status" value="1"/>
</dbReference>
<reference evidence="3" key="1">
    <citation type="submission" date="2015-04" db="UniProtKB">
        <authorList>
            <consortium name="EnsemblPlants"/>
        </authorList>
    </citation>
    <scope>IDENTIFICATION</scope>
</reference>
<dbReference type="Proteomes" id="UP000008021">
    <property type="component" value="Chromosome 8"/>
</dbReference>
<evidence type="ECO:0000313" key="3">
    <source>
        <dbReference type="EnsemblPlants" id="OMERI08G03740.1"/>
    </source>
</evidence>
<feature type="domain" description="START" evidence="2">
    <location>
        <begin position="275"/>
        <end position="337"/>
    </location>
</feature>
<dbReference type="InterPro" id="IPR036514">
    <property type="entry name" value="SGNH_hydro_sf"/>
</dbReference>
<feature type="region of interest" description="Disordered" evidence="1">
    <location>
        <begin position="114"/>
        <end position="179"/>
    </location>
</feature>
<dbReference type="Pfam" id="PF01852">
    <property type="entry name" value="START"/>
    <property type="match status" value="1"/>
</dbReference>
<protein>
    <recommendedName>
        <fullName evidence="2">START domain-containing protein</fullName>
    </recommendedName>
</protein>
<feature type="compositionally biased region" description="Low complexity" evidence="1">
    <location>
        <begin position="136"/>
        <end position="145"/>
    </location>
</feature>
<proteinExistence type="predicted"/>
<sequence>MPSDLMASRASEWRATLARSSMSGWIEAVVVDRAAQGAPVQPAAVGAGEGVAAAPELRRRVRQPRRRGRPTSARRWSASWWAKRTRASYSGMARTGGSGSPGCSSGRRAWRWPGSSACLQSAPPRLVRRTQPPSPRTSTPGSRSSIHAEWDDGAVGGVGGGGSAPAPGARQAVPEEVGDDPIGGVGVVRLYGLGARKVVFNSLPPLGCIPSQRVHSGNGKCLDHVNGYAVEFNAAAKKLLNGMNDASPPLCPPPPGADALLPYSRRDAHFGAPPRSRWLSSGWLIADIANGYSKVTWVEHMEVEEKKFYRDLVLSDVAFGAHRWHAALQRACDRYASLVVLGVPHHIAGGMHTLHHAPIPDPKLRIGHDGRPEDGPQGGAAPASIARRSTAWHPLAAASTRAPAPLPHVKGERRKKKGSERERMTCGTHILVGSTIFFNDKWALHIFFNFNAT</sequence>
<dbReference type="EnsemblPlants" id="OMERI08G03740.1">
    <property type="protein sequence ID" value="OMERI08G03740.1"/>
    <property type="gene ID" value="OMERI08G03740"/>
</dbReference>
<dbReference type="PROSITE" id="PS50848">
    <property type="entry name" value="START"/>
    <property type="match status" value="1"/>
</dbReference>
<dbReference type="GO" id="GO:0003677">
    <property type="term" value="F:DNA binding"/>
    <property type="evidence" value="ECO:0007669"/>
    <property type="project" value="UniProtKB-KW"/>
</dbReference>
<feature type="compositionally biased region" description="Gly residues" evidence="1">
    <location>
        <begin position="154"/>
        <end position="163"/>
    </location>
</feature>
<dbReference type="SUPFAM" id="SSF55961">
    <property type="entry name" value="Bet v1-like"/>
    <property type="match status" value="1"/>
</dbReference>
<dbReference type="HOGENOM" id="CLU_604671_0_0_1"/>
<name>A0A0E0EI79_9ORYZ</name>
<feature type="region of interest" description="Disordered" evidence="1">
    <location>
        <begin position="366"/>
        <end position="385"/>
    </location>
</feature>
<accession>A0A0E0EI79</accession>
<dbReference type="STRING" id="40149.A0A0E0EI79"/>
<dbReference type="InterPro" id="IPR002913">
    <property type="entry name" value="START_lipid-bd_dom"/>
</dbReference>
<dbReference type="InterPro" id="IPR042160">
    <property type="entry name" value="HD-Zip_IV"/>
</dbReference>
<evidence type="ECO:0000259" key="2">
    <source>
        <dbReference type="PROSITE" id="PS50848"/>
    </source>
</evidence>